<evidence type="ECO:0000313" key="3">
    <source>
        <dbReference type="Proteomes" id="UP000770889"/>
    </source>
</evidence>
<evidence type="ECO:0000256" key="1">
    <source>
        <dbReference type="SAM" id="Phobius"/>
    </source>
</evidence>
<proteinExistence type="predicted"/>
<feature type="transmembrane region" description="Helical" evidence="1">
    <location>
        <begin position="12"/>
        <end position="29"/>
    </location>
</feature>
<evidence type="ECO:0000313" key="2">
    <source>
        <dbReference type="EMBL" id="MBT2991239.1"/>
    </source>
</evidence>
<dbReference type="AlphaFoldDB" id="A0A944MEL0"/>
<keyword evidence="1" id="KW-0812">Transmembrane</keyword>
<dbReference type="EMBL" id="JAHHGM010000032">
    <property type="protein sequence ID" value="MBT2991239.1"/>
    <property type="molecule type" value="Genomic_DNA"/>
</dbReference>
<reference evidence="2 3" key="1">
    <citation type="submission" date="2021-05" db="EMBL/GenBank/DDBJ databases">
        <title>Genetic and Functional Diversity in Clade A Lucinid endosymbionts from the Bahamas.</title>
        <authorList>
            <person name="Giani N.M."/>
            <person name="Engel A.S."/>
            <person name="Campbell B.J."/>
        </authorList>
    </citation>
    <scope>NUCLEOTIDE SEQUENCE [LARGE SCALE GENOMIC DNA]</scope>
    <source>
        <strain evidence="2">LUC16012Gg_MoonRockCtena</strain>
    </source>
</reference>
<protein>
    <submittedName>
        <fullName evidence="2">Uncharacterized protein</fullName>
    </submittedName>
</protein>
<accession>A0A944MEL0</accession>
<dbReference type="Proteomes" id="UP000770889">
    <property type="component" value="Unassembled WGS sequence"/>
</dbReference>
<keyword evidence="1" id="KW-0472">Membrane</keyword>
<name>A0A944MEL0_9GAMM</name>
<gene>
    <name evidence="2" type="ORF">KME65_19940</name>
</gene>
<keyword evidence="1" id="KW-1133">Transmembrane helix</keyword>
<organism evidence="2 3">
    <name type="scientific">Candidatus Thiodiazotropha taylori</name>
    <dbReference type="NCBI Taxonomy" id="2792791"/>
    <lineage>
        <taxon>Bacteria</taxon>
        <taxon>Pseudomonadati</taxon>
        <taxon>Pseudomonadota</taxon>
        <taxon>Gammaproteobacteria</taxon>
        <taxon>Chromatiales</taxon>
        <taxon>Sedimenticolaceae</taxon>
        <taxon>Candidatus Thiodiazotropha</taxon>
    </lineage>
</organism>
<comment type="caution">
    <text evidence="2">The sequence shown here is derived from an EMBL/GenBank/DDBJ whole genome shotgun (WGS) entry which is preliminary data.</text>
</comment>
<sequence>MKIEQDTRYGHFTLYLLWLMLSIPLASLAEQQLTLSESLRESLLQQGWQEYVASDGSVIYRQPNKETATDNQSAKVETANLHRFGDALQDRGWQVEWDDEGMLVLRPGEAGSLPAQASTQPAKSHSDALPADLSGFKYWHIERGEDGALLFHPLKSDPTSQPATSVAMEQATECRIDHFQLDSDQLPIDEWSEVHELAKKWIDASEEAGLLVGRIRKVRRVYLVSLVGDIEPYRLQHQLAIRESDGGVILIY</sequence>